<dbReference type="Gene3D" id="3.30.565.10">
    <property type="entry name" value="Histidine kinase-like ATPase, C-terminal domain"/>
    <property type="match status" value="1"/>
</dbReference>
<comment type="catalytic activity">
    <reaction evidence="1">
        <text>ATP + protein L-histidine = ADP + protein N-phospho-L-histidine.</text>
        <dbReference type="EC" id="2.7.13.3"/>
    </reaction>
</comment>
<dbReference type="Pfam" id="PF08447">
    <property type="entry name" value="PAS_3"/>
    <property type="match status" value="1"/>
</dbReference>
<evidence type="ECO:0000256" key="4">
    <source>
        <dbReference type="ARBA" id="ARBA00022679"/>
    </source>
</evidence>
<dbReference type="PANTHER" id="PTHR43304">
    <property type="entry name" value="PHYTOCHROME-LIKE PROTEIN CPH1"/>
    <property type="match status" value="1"/>
</dbReference>
<dbReference type="Gene3D" id="3.40.50.2300">
    <property type="match status" value="1"/>
</dbReference>
<feature type="domain" description="PAS" evidence="9">
    <location>
        <begin position="261"/>
        <end position="332"/>
    </location>
</feature>
<sequence length="624" mass="72368">MIRIDISGSRLLIIEDNENDGEVLSDIFKEMGCFVLMARTGFEALKLAKNSSFDISLIDLELPDMNGITILRKLKKESPEKLHYIITGYGSIQTAINALNDGANGYFLKPIIIEDLMQHIQNDFEKKLLKQQLKESEKNYRLISENTNDLISITDDKWKFQYCNEAYERILGYNPQDLIGTSTFNLIHPEDRNIAYTDFKDSLHTGVGRVEARLLCKDGTYKWMESFGRIIFDEDGKFKQSIGISRDIIERKRVEQNLKNSEDKYRSLFEQAADSIMLIDTQTGEILDFNSQMNETLGYTRDEFKNLKIPDFDLMENSEEYILHIEKVIREGSDIFETKYLTKSGEIKEILVNANLIKISGKEYLQSILHDISDRKKTERLLKESEIKYKEAYNKAEFYKDIFTHDINNIISNIKSAIELSEIYLKDPERMTDVEELYEVIRGQFKKGSSLVSNIRKLSKIEESVSLVKPVEINDVLKKEIDFMLNSYQTRELKIRTHGFEKEFFVCANDLLIDLFDNLLNNSIKYNDSQVVEIDVKISRKKKNKIRYIKLEFVDNGIGILDKQKDNLFELEYVKDISSKGLGIGLTLVKKIVESYKGEIWVENRIKGDYTQGSNFIVLIPEAL</sequence>
<dbReference type="InterPro" id="IPR011006">
    <property type="entry name" value="CheY-like_superfamily"/>
</dbReference>
<proteinExistence type="predicted"/>
<dbReference type="InterPro" id="IPR004358">
    <property type="entry name" value="Sig_transdc_His_kin-like_C"/>
</dbReference>
<dbReference type="InterPro" id="IPR001789">
    <property type="entry name" value="Sig_transdc_resp-reg_receiver"/>
</dbReference>
<evidence type="ECO:0000256" key="2">
    <source>
        <dbReference type="ARBA" id="ARBA00012438"/>
    </source>
</evidence>
<dbReference type="InterPro" id="IPR036890">
    <property type="entry name" value="HATPase_C_sf"/>
</dbReference>
<name>A0A0F9MNZ9_9ZZZZ</name>
<dbReference type="PANTHER" id="PTHR43304:SF1">
    <property type="entry name" value="PAC DOMAIN-CONTAINING PROTEIN"/>
    <property type="match status" value="1"/>
</dbReference>
<dbReference type="InterPro" id="IPR013655">
    <property type="entry name" value="PAS_fold_3"/>
</dbReference>
<dbReference type="InterPro" id="IPR035965">
    <property type="entry name" value="PAS-like_dom_sf"/>
</dbReference>
<evidence type="ECO:0000259" key="10">
    <source>
        <dbReference type="PROSITE" id="PS50113"/>
    </source>
</evidence>
<dbReference type="SMART" id="SM00091">
    <property type="entry name" value="PAS"/>
    <property type="match status" value="2"/>
</dbReference>
<evidence type="ECO:0000259" key="8">
    <source>
        <dbReference type="PROSITE" id="PS50110"/>
    </source>
</evidence>
<keyword evidence="3" id="KW-0597">Phosphoprotein</keyword>
<evidence type="ECO:0000256" key="1">
    <source>
        <dbReference type="ARBA" id="ARBA00000085"/>
    </source>
</evidence>
<dbReference type="SMART" id="SM00086">
    <property type="entry name" value="PAC"/>
    <property type="match status" value="2"/>
</dbReference>
<dbReference type="InterPro" id="IPR001610">
    <property type="entry name" value="PAC"/>
</dbReference>
<evidence type="ECO:0000313" key="11">
    <source>
        <dbReference type="EMBL" id="KKN09035.1"/>
    </source>
</evidence>
<dbReference type="GO" id="GO:0004673">
    <property type="term" value="F:protein histidine kinase activity"/>
    <property type="evidence" value="ECO:0007669"/>
    <property type="project" value="UniProtKB-EC"/>
</dbReference>
<evidence type="ECO:0000256" key="3">
    <source>
        <dbReference type="ARBA" id="ARBA00022553"/>
    </source>
</evidence>
<feature type="domain" description="Response regulatory" evidence="8">
    <location>
        <begin position="10"/>
        <end position="124"/>
    </location>
</feature>
<dbReference type="PROSITE" id="PS50112">
    <property type="entry name" value="PAS"/>
    <property type="match status" value="2"/>
</dbReference>
<dbReference type="InterPro" id="IPR000014">
    <property type="entry name" value="PAS"/>
</dbReference>
<dbReference type="InterPro" id="IPR052162">
    <property type="entry name" value="Sensor_kinase/Photoreceptor"/>
</dbReference>
<accession>A0A0F9MNZ9</accession>
<dbReference type="NCBIfam" id="TIGR00229">
    <property type="entry name" value="sensory_box"/>
    <property type="match status" value="2"/>
</dbReference>
<dbReference type="AlphaFoldDB" id="A0A0F9MNZ9"/>
<dbReference type="Gene3D" id="3.30.450.20">
    <property type="entry name" value="PAS domain"/>
    <property type="match status" value="2"/>
</dbReference>
<comment type="caution">
    <text evidence="11">The sequence shown here is derived from an EMBL/GenBank/DDBJ whole genome shotgun (WGS) entry which is preliminary data.</text>
</comment>
<feature type="domain" description="PAC" evidence="10">
    <location>
        <begin position="208"/>
        <end position="260"/>
    </location>
</feature>
<evidence type="ECO:0000259" key="7">
    <source>
        <dbReference type="PROSITE" id="PS50109"/>
    </source>
</evidence>
<dbReference type="PROSITE" id="PS50113">
    <property type="entry name" value="PAC"/>
    <property type="match status" value="1"/>
</dbReference>
<dbReference type="InterPro" id="IPR003594">
    <property type="entry name" value="HATPase_dom"/>
</dbReference>
<dbReference type="Pfam" id="PF13426">
    <property type="entry name" value="PAS_9"/>
    <property type="match status" value="1"/>
</dbReference>
<reference evidence="11" key="1">
    <citation type="journal article" date="2015" name="Nature">
        <title>Complex archaea that bridge the gap between prokaryotes and eukaryotes.</title>
        <authorList>
            <person name="Spang A."/>
            <person name="Saw J.H."/>
            <person name="Jorgensen S.L."/>
            <person name="Zaremba-Niedzwiedzka K."/>
            <person name="Martijn J."/>
            <person name="Lind A.E."/>
            <person name="van Eijk R."/>
            <person name="Schleper C."/>
            <person name="Guy L."/>
            <person name="Ettema T.J."/>
        </authorList>
    </citation>
    <scope>NUCLEOTIDE SEQUENCE</scope>
</reference>
<feature type="domain" description="Histidine kinase" evidence="7">
    <location>
        <begin position="402"/>
        <end position="624"/>
    </location>
</feature>
<dbReference type="GO" id="GO:0000160">
    <property type="term" value="P:phosphorelay signal transduction system"/>
    <property type="evidence" value="ECO:0007669"/>
    <property type="project" value="InterPro"/>
</dbReference>
<dbReference type="SUPFAM" id="SSF55874">
    <property type="entry name" value="ATPase domain of HSP90 chaperone/DNA topoisomerase II/histidine kinase"/>
    <property type="match status" value="1"/>
</dbReference>
<dbReference type="Pfam" id="PF00072">
    <property type="entry name" value="Response_reg"/>
    <property type="match status" value="1"/>
</dbReference>
<dbReference type="SUPFAM" id="SSF52172">
    <property type="entry name" value="CheY-like"/>
    <property type="match status" value="1"/>
</dbReference>
<organism evidence="11">
    <name type="scientific">marine sediment metagenome</name>
    <dbReference type="NCBI Taxonomy" id="412755"/>
    <lineage>
        <taxon>unclassified sequences</taxon>
        <taxon>metagenomes</taxon>
        <taxon>ecological metagenomes</taxon>
    </lineage>
</organism>
<gene>
    <name evidence="11" type="ORF">LCGC14_1050620</name>
</gene>
<protein>
    <recommendedName>
        <fullName evidence="2">histidine kinase</fullName>
        <ecNumber evidence="2">2.7.13.3</ecNumber>
    </recommendedName>
</protein>
<evidence type="ECO:0000259" key="9">
    <source>
        <dbReference type="PROSITE" id="PS50112"/>
    </source>
</evidence>
<keyword evidence="5" id="KW-0418">Kinase</keyword>
<dbReference type="PROSITE" id="PS50109">
    <property type="entry name" value="HIS_KIN"/>
    <property type="match status" value="1"/>
</dbReference>
<dbReference type="CDD" id="cd00130">
    <property type="entry name" value="PAS"/>
    <property type="match status" value="2"/>
</dbReference>
<feature type="coiled-coil region" evidence="6">
    <location>
        <begin position="244"/>
        <end position="271"/>
    </location>
</feature>
<evidence type="ECO:0000256" key="5">
    <source>
        <dbReference type="ARBA" id="ARBA00022777"/>
    </source>
</evidence>
<dbReference type="Pfam" id="PF02518">
    <property type="entry name" value="HATPase_c"/>
    <property type="match status" value="1"/>
</dbReference>
<keyword evidence="6" id="KW-0175">Coiled coil</keyword>
<feature type="domain" description="PAS" evidence="9">
    <location>
        <begin position="136"/>
        <end position="206"/>
    </location>
</feature>
<dbReference type="InterPro" id="IPR000700">
    <property type="entry name" value="PAS-assoc_C"/>
</dbReference>
<dbReference type="CDD" id="cd00156">
    <property type="entry name" value="REC"/>
    <property type="match status" value="1"/>
</dbReference>
<dbReference type="InterPro" id="IPR005467">
    <property type="entry name" value="His_kinase_dom"/>
</dbReference>
<dbReference type="EC" id="2.7.13.3" evidence="2"/>
<dbReference type="EMBL" id="LAZR01004390">
    <property type="protein sequence ID" value="KKN09035.1"/>
    <property type="molecule type" value="Genomic_DNA"/>
</dbReference>
<dbReference type="SMART" id="SM00387">
    <property type="entry name" value="HATPase_c"/>
    <property type="match status" value="1"/>
</dbReference>
<dbReference type="SMART" id="SM00448">
    <property type="entry name" value="REC"/>
    <property type="match status" value="1"/>
</dbReference>
<dbReference type="PROSITE" id="PS50110">
    <property type="entry name" value="RESPONSE_REGULATORY"/>
    <property type="match status" value="1"/>
</dbReference>
<evidence type="ECO:0000256" key="6">
    <source>
        <dbReference type="SAM" id="Coils"/>
    </source>
</evidence>
<dbReference type="PRINTS" id="PR00344">
    <property type="entry name" value="BCTRLSENSOR"/>
</dbReference>
<dbReference type="SUPFAM" id="SSF55785">
    <property type="entry name" value="PYP-like sensor domain (PAS domain)"/>
    <property type="match status" value="2"/>
</dbReference>
<keyword evidence="4" id="KW-0808">Transferase</keyword>